<dbReference type="RefSeq" id="WP_013564991.1">
    <property type="nucleotide sequence ID" value="NC_014962.1"/>
</dbReference>
<dbReference type="InterPro" id="IPR027417">
    <property type="entry name" value="P-loop_NTPase"/>
</dbReference>
<keyword evidence="2" id="KW-1185">Reference proteome</keyword>
<proteinExistence type="predicted"/>
<organism evidence="1 2">
    <name type="scientific">Isosphaera pallida (strain ATCC 43644 / DSM 9630 / IS1B)</name>
    <dbReference type="NCBI Taxonomy" id="575540"/>
    <lineage>
        <taxon>Bacteria</taxon>
        <taxon>Pseudomonadati</taxon>
        <taxon>Planctomycetota</taxon>
        <taxon>Planctomycetia</taxon>
        <taxon>Isosphaerales</taxon>
        <taxon>Isosphaeraceae</taxon>
        <taxon>Isosphaera</taxon>
    </lineage>
</organism>
<dbReference type="Gene3D" id="3.40.50.300">
    <property type="entry name" value="P-loop containing nucleotide triphosphate hydrolases"/>
    <property type="match status" value="1"/>
</dbReference>
<evidence type="ECO:0000313" key="2">
    <source>
        <dbReference type="Proteomes" id="UP000008631"/>
    </source>
</evidence>
<name>E8R4A2_ISOPI</name>
<reference key="1">
    <citation type="submission" date="2010-11" db="EMBL/GenBank/DDBJ databases">
        <title>The complete sequence of chromosome of Isophaera pallida ATCC 43644.</title>
        <authorList>
            <consortium name="US DOE Joint Genome Institute (JGI-PGF)"/>
            <person name="Lucas S."/>
            <person name="Copeland A."/>
            <person name="Lapidus A."/>
            <person name="Bruce D."/>
            <person name="Goodwin L."/>
            <person name="Pitluck S."/>
            <person name="Kyrpides N."/>
            <person name="Mavromatis K."/>
            <person name="Pagani I."/>
            <person name="Ivanova N."/>
            <person name="Saunders E."/>
            <person name="Brettin T."/>
            <person name="Detter J.C."/>
            <person name="Han C."/>
            <person name="Tapia R."/>
            <person name="Land M."/>
            <person name="Hauser L."/>
            <person name="Markowitz V."/>
            <person name="Cheng J.-F."/>
            <person name="Hugenholtz P."/>
            <person name="Woyke T."/>
            <person name="Wu D."/>
            <person name="Eisen J.A."/>
        </authorList>
    </citation>
    <scope>NUCLEOTIDE SEQUENCE</scope>
    <source>
        <strain>ATCC 43644</strain>
    </source>
</reference>
<dbReference type="Gene3D" id="3.30.420.240">
    <property type="match status" value="1"/>
</dbReference>
<dbReference type="eggNOG" id="COG0507">
    <property type="taxonomic scope" value="Bacteria"/>
</dbReference>
<protein>
    <submittedName>
        <fullName evidence="1">Uncharacterized protein</fullName>
    </submittedName>
</protein>
<accession>E8R4A2</accession>
<dbReference type="HOGENOM" id="CLU_027398_1_0_0"/>
<dbReference type="InParanoid" id="E8R4A2"/>
<evidence type="ECO:0000313" key="1">
    <source>
        <dbReference type="EMBL" id="ADV62703.1"/>
    </source>
</evidence>
<dbReference type="AlphaFoldDB" id="E8R4A2"/>
<dbReference type="Proteomes" id="UP000008631">
    <property type="component" value="Chromosome"/>
</dbReference>
<gene>
    <name evidence="1" type="ordered locus">Isop_2123</name>
</gene>
<dbReference type="KEGG" id="ipa:Isop_2123"/>
<dbReference type="OrthoDB" id="9775154at2"/>
<reference evidence="1 2" key="2">
    <citation type="journal article" date="2011" name="Stand. Genomic Sci.">
        <title>Complete genome sequence of Isosphaera pallida type strain (IS1B).</title>
        <authorList>
            <consortium name="US DOE Joint Genome Institute (JGI-PGF)"/>
            <person name="Goker M."/>
            <person name="Cleland D."/>
            <person name="Saunders E."/>
            <person name="Lapidus A."/>
            <person name="Nolan M."/>
            <person name="Lucas S."/>
            <person name="Hammon N."/>
            <person name="Deshpande S."/>
            <person name="Cheng J.F."/>
            <person name="Tapia R."/>
            <person name="Han C."/>
            <person name="Goodwin L."/>
            <person name="Pitluck S."/>
            <person name="Liolios K."/>
            <person name="Pagani I."/>
            <person name="Ivanova N."/>
            <person name="Mavromatis K."/>
            <person name="Pati A."/>
            <person name="Chen A."/>
            <person name="Palaniappan K."/>
            <person name="Land M."/>
            <person name="Hauser L."/>
            <person name="Chang Y.J."/>
            <person name="Jeffries C.D."/>
            <person name="Detter J.C."/>
            <person name="Beck B."/>
            <person name="Woyke T."/>
            <person name="Bristow J."/>
            <person name="Eisen J.A."/>
            <person name="Markowitz V."/>
            <person name="Hugenholtz P."/>
            <person name="Kyrpides N.C."/>
            <person name="Klenk H.P."/>
        </authorList>
    </citation>
    <scope>NUCLEOTIDE SEQUENCE [LARGE SCALE GENOMIC DNA]</scope>
    <source>
        <strain evidence="2">ATCC 43644 / DSM 9630 / IS1B</strain>
    </source>
</reference>
<dbReference type="EMBL" id="CP002353">
    <property type="protein sequence ID" value="ADV62703.1"/>
    <property type="molecule type" value="Genomic_DNA"/>
</dbReference>
<sequence length="553" mass="59870">MRKEKEEIRTLATPLMVEESTAGMVARALRCLADDPVGFNRLALGRPDYWEGQRRAALALTRARSVVVATGNAVGKSYLAAGLTLWWLYTHPGSLVVATAPSQGLLGTVLFRELQKALAASRRRGLGLPGMVVGSDRGTPFSLRVGPGRRLAAEGWGCLGIATRGVERLAGRHHADLMVVVDEASGVQPEAWEALTSLNPRKLFVCGNPLTPGTVFHKLHQRGLTEASDPSIPDHARGVALTIPSTASPDINLERSPRGLADRGFIREAERQWGRGSPLWLSHVEGVFPTVAVHALIEPGWLDQAASLERSQTYENPPGQPVLGCDLAAGVGADRTAIVVRDEGGIRELIASDRLAPDEAATLIASLARKHLIAPERILYDGAGLGAELTTRLARQGPGFVHARAIFGAASGGAGFLNHRAWCGWRLRQRLDPSYSGLDPIAMTGGEPATRVVWDGDRFDPATQTWRLPPDDDPTDFAALGPALRPARSNQASRLPFVIPPEPWWPNLREELEALRYRLVGTKLALEDKRETRRRLGRSPDLADALLITFSVD</sequence>
<dbReference type="STRING" id="575540.Isop_2123"/>